<dbReference type="GO" id="GO:0006508">
    <property type="term" value="P:proteolysis"/>
    <property type="evidence" value="ECO:0007669"/>
    <property type="project" value="InterPro"/>
</dbReference>
<sequence length="119" mass="13405">MNYDTAVHEAGHLLVARSLGHEATLLPGNEELEAIVRVSGNIGFDDALVIRMSGAAAEYEYHNEWSTALINSEFDYRIFDQIQATPEVMNIYEDRARIAVFDLWVPICELAEQLVLAHE</sequence>
<name>A0A7W4Z3C2_9ACTN</name>
<evidence type="ECO:0000313" key="1">
    <source>
        <dbReference type="EMBL" id="MBB3044807.1"/>
    </source>
</evidence>
<comment type="caution">
    <text evidence="1">The sequence shown here is derived from an EMBL/GenBank/DDBJ whole genome shotgun (WGS) entry which is preliminary data.</text>
</comment>
<dbReference type="SUPFAM" id="SSF140990">
    <property type="entry name" value="FtsH protease domain-like"/>
    <property type="match status" value="1"/>
</dbReference>
<evidence type="ECO:0000313" key="2">
    <source>
        <dbReference type="Proteomes" id="UP000589626"/>
    </source>
</evidence>
<dbReference type="Proteomes" id="UP000589626">
    <property type="component" value="Unassembled WGS sequence"/>
</dbReference>
<gene>
    <name evidence="1" type="ORF">FHU40_004660</name>
</gene>
<dbReference type="AlphaFoldDB" id="A0A7W4Z3C2"/>
<accession>A0A7W4Z3C2</accession>
<dbReference type="RefSeq" id="WP_183594834.1">
    <property type="nucleotide sequence ID" value="NZ_JACHWR010000004.1"/>
</dbReference>
<keyword evidence="2" id="KW-1185">Reference proteome</keyword>
<dbReference type="GO" id="GO:0004176">
    <property type="term" value="F:ATP-dependent peptidase activity"/>
    <property type="evidence" value="ECO:0007669"/>
    <property type="project" value="InterPro"/>
</dbReference>
<dbReference type="InterPro" id="IPR037219">
    <property type="entry name" value="Peptidase_M41-like"/>
</dbReference>
<reference evidence="1 2" key="1">
    <citation type="submission" date="2020-08" db="EMBL/GenBank/DDBJ databases">
        <title>Sequencing the genomes of 1000 actinobacteria strains.</title>
        <authorList>
            <person name="Klenk H.-P."/>
        </authorList>
    </citation>
    <scope>NUCLEOTIDE SEQUENCE [LARGE SCALE GENOMIC DNA]</scope>
    <source>
        <strain evidence="1 2">DSM 105498</strain>
    </source>
</reference>
<proteinExistence type="predicted"/>
<dbReference type="GO" id="GO:0004222">
    <property type="term" value="F:metalloendopeptidase activity"/>
    <property type="evidence" value="ECO:0007669"/>
    <property type="project" value="InterPro"/>
</dbReference>
<evidence type="ECO:0008006" key="3">
    <source>
        <dbReference type="Google" id="ProtNLM"/>
    </source>
</evidence>
<organism evidence="1 2">
    <name type="scientific">Nocardioides soli</name>
    <dbReference type="NCBI Taxonomy" id="1036020"/>
    <lineage>
        <taxon>Bacteria</taxon>
        <taxon>Bacillati</taxon>
        <taxon>Actinomycetota</taxon>
        <taxon>Actinomycetes</taxon>
        <taxon>Propionibacteriales</taxon>
        <taxon>Nocardioidaceae</taxon>
        <taxon>Nocardioides</taxon>
    </lineage>
</organism>
<dbReference type="EMBL" id="JACHWR010000004">
    <property type="protein sequence ID" value="MBB3044807.1"/>
    <property type="molecule type" value="Genomic_DNA"/>
</dbReference>
<dbReference type="GO" id="GO:0005524">
    <property type="term" value="F:ATP binding"/>
    <property type="evidence" value="ECO:0007669"/>
    <property type="project" value="InterPro"/>
</dbReference>
<protein>
    <recommendedName>
        <fullName evidence="3">Peptidase M41 domain-containing protein</fullName>
    </recommendedName>
</protein>